<proteinExistence type="inferred from homology"/>
<dbReference type="CDD" id="cd08183">
    <property type="entry name" value="Fe-ADH-like"/>
    <property type="match status" value="1"/>
</dbReference>
<evidence type="ECO:0000259" key="4">
    <source>
        <dbReference type="Pfam" id="PF00465"/>
    </source>
</evidence>
<keyword evidence="3" id="KW-0520">NAD</keyword>
<organism evidence="6 7">
    <name type="scientific">Paratrimastix pyriformis</name>
    <dbReference type="NCBI Taxonomy" id="342808"/>
    <lineage>
        <taxon>Eukaryota</taxon>
        <taxon>Metamonada</taxon>
        <taxon>Preaxostyla</taxon>
        <taxon>Paratrimastigidae</taxon>
        <taxon>Paratrimastix</taxon>
    </lineage>
</organism>
<dbReference type="Proteomes" id="UP001141327">
    <property type="component" value="Unassembled WGS sequence"/>
</dbReference>
<sequence>MQFDLRVPRIIFGRGSLTKIGDLCREYGSSGSAIVITGKTISRATVIFDVLQHHHINYANYPVTGEPSINDVEEALEIARRVMATFVIAIGGGSSLDLGKAVSGLLTNEGTLMDYVEIYGRGQKLTRPGAPLICIPTTAGTGTEVTKNAVLSLPEHKVKVSIRSELLVPSVAIIDPLLTTGLPPTITANSGMDALTQCIEPYTSCSPVALVDTLCLDGVRRAADSLKRAYDHPDDLEARENMCLASCAGLYPADPTLPVVLYTPLRPPPAGSLYGGLGLSNAKLGAVHGFAGTLGGITGAPHGAICGTLLPFVMRANVAKLRRMVASASASDPATVLPSTVAQRAVEDHLARYTEVARIVTGRPDAQPEDGVEWILDLARNQLRIPSLRKMGVTGEEEQLQQIIQGSAKASSMKGNCIPLTAEELKTIIIEAL</sequence>
<dbReference type="InterPro" id="IPR056798">
    <property type="entry name" value="ADH_Fe_C"/>
</dbReference>
<dbReference type="PROSITE" id="PS00913">
    <property type="entry name" value="ADH_IRON_1"/>
    <property type="match status" value="1"/>
</dbReference>
<dbReference type="Pfam" id="PF00465">
    <property type="entry name" value="Fe-ADH"/>
    <property type="match status" value="1"/>
</dbReference>
<dbReference type="Gene3D" id="3.40.50.1970">
    <property type="match status" value="1"/>
</dbReference>
<comment type="caution">
    <text evidence="6">The sequence shown here is derived from an EMBL/GenBank/DDBJ whole genome shotgun (WGS) entry which is preliminary data.</text>
</comment>
<keyword evidence="7" id="KW-1185">Reference proteome</keyword>
<feature type="domain" description="Fe-containing alcohol dehydrogenase-like C-terminal" evidence="5">
    <location>
        <begin position="187"/>
        <end position="247"/>
    </location>
</feature>
<protein>
    <submittedName>
        <fullName evidence="6">Alcohol dehydrogenase</fullName>
    </submittedName>
</protein>
<accession>A0ABQ8UKW2</accession>
<evidence type="ECO:0000313" key="6">
    <source>
        <dbReference type="EMBL" id="KAJ4459850.1"/>
    </source>
</evidence>
<name>A0ABQ8UKW2_9EUKA</name>
<feature type="domain" description="Alcohol dehydrogenase iron-type/glycerol dehydrogenase GldA" evidence="4">
    <location>
        <begin position="9"/>
        <end position="176"/>
    </location>
</feature>
<dbReference type="InterPro" id="IPR001670">
    <property type="entry name" value="ADH_Fe/GldA"/>
</dbReference>
<gene>
    <name evidence="6" type="ORF">PAPYR_3898</name>
</gene>
<comment type="similarity">
    <text evidence="1">Belongs to the iron-containing alcohol dehydrogenase family.</text>
</comment>
<dbReference type="SUPFAM" id="SSF56796">
    <property type="entry name" value="Dehydroquinate synthase-like"/>
    <property type="match status" value="2"/>
</dbReference>
<evidence type="ECO:0000259" key="5">
    <source>
        <dbReference type="Pfam" id="PF25137"/>
    </source>
</evidence>
<dbReference type="EMBL" id="JAPMOS010000016">
    <property type="protein sequence ID" value="KAJ4459850.1"/>
    <property type="molecule type" value="Genomic_DNA"/>
</dbReference>
<evidence type="ECO:0000313" key="7">
    <source>
        <dbReference type="Proteomes" id="UP001141327"/>
    </source>
</evidence>
<dbReference type="PANTHER" id="PTHR11496">
    <property type="entry name" value="ALCOHOL DEHYDROGENASE"/>
    <property type="match status" value="1"/>
</dbReference>
<dbReference type="PANTHER" id="PTHR11496:SF102">
    <property type="entry name" value="ALCOHOL DEHYDROGENASE 4"/>
    <property type="match status" value="1"/>
</dbReference>
<dbReference type="Pfam" id="PF25137">
    <property type="entry name" value="ADH_Fe_C"/>
    <property type="match status" value="2"/>
</dbReference>
<keyword evidence="2" id="KW-0560">Oxidoreductase</keyword>
<feature type="domain" description="Fe-containing alcohol dehydrogenase-like C-terminal" evidence="5">
    <location>
        <begin position="271"/>
        <end position="432"/>
    </location>
</feature>
<evidence type="ECO:0000256" key="3">
    <source>
        <dbReference type="ARBA" id="ARBA00023027"/>
    </source>
</evidence>
<dbReference type="Gene3D" id="1.20.1090.10">
    <property type="entry name" value="Dehydroquinate synthase-like - alpha domain"/>
    <property type="match status" value="2"/>
</dbReference>
<dbReference type="InterPro" id="IPR039697">
    <property type="entry name" value="Alcohol_dehydrogenase_Fe"/>
</dbReference>
<evidence type="ECO:0000256" key="2">
    <source>
        <dbReference type="ARBA" id="ARBA00023002"/>
    </source>
</evidence>
<evidence type="ECO:0000256" key="1">
    <source>
        <dbReference type="ARBA" id="ARBA00007358"/>
    </source>
</evidence>
<dbReference type="InterPro" id="IPR018211">
    <property type="entry name" value="ADH_Fe_CS"/>
</dbReference>
<reference evidence="6" key="1">
    <citation type="journal article" date="2022" name="bioRxiv">
        <title>Genomics of Preaxostyla Flagellates Illuminates Evolutionary Transitions and the Path Towards Mitochondrial Loss.</title>
        <authorList>
            <person name="Novak L.V.F."/>
            <person name="Treitli S.C."/>
            <person name="Pyrih J."/>
            <person name="Halakuc P."/>
            <person name="Pipaliya S.V."/>
            <person name="Vacek V."/>
            <person name="Brzon O."/>
            <person name="Soukal P."/>
            <person name="Eme L."/>
            <person name="Dacks J.B."/>
            <person name="Karnkowska A."/>
            <person name="Elias M."/>
            <person name="Hampl V."/>
        </authorList>
    </citation>
    <scope>NUCLEOTIDE SEQUENCE</scope>
    <source>
        <strain evidence="6">RCP-MX</strain>
    </source>
</reference>